<keyword evidence="3" id="KW-1185">Reference proteome</keyword>
<keyword evidence="1" id="KW-0472">Membrane</keyword>
<proteinExistence type="predicted"/>
<dbReference type="RefSeq" id="WP_269926435.1">
    <property type="nucleotide sequence ID" value="NZ_JAMKBJ010000006.1"/>
</dbReference>
<comment type="caution">
    <text evidence="2">The sequence shown here is derived from an EMBL/GenBank/DDBJ whole genome shotgun (WGS) entry which is preliminary data.</text>
</comment>
<gene>
    <name evidence="2" type="ORF">M9R32_09135</name>
</gene>
<name>A0A9X3LGM4_9BACL</name>
<feature type="transmembrane region" description="Helical" evidence="1">
    <location>
        <begin position="35"/>
        <end position="53"/>
    </location>
</feature>
<organism evidence="2 3">
    <name type="scientific">Paenisporosarcina quisquiliarum</name>
    <dbReference type="NCBI Taxonomy" id="365346"/>
    <lineage>
        <taxon>Bacteria</taxon>
        <taxon>Bacillati</taxon>
        <taxon>Bacillota</taxon>
        <taxon>Bacilli</taxon>
        <taxon>Bacillales</taxon>
        <taxon>Caryophanaceae</taxon>
        <taxon>Paenisporosarcina</taxon>
    </lineage>
</organism>
<evidence type="ECO:0000256" key="1">
    <source>
        <dbReference type="SAM" id="Phobius"/>
    </source>
</evidence>
<sequence length="72" mass="8185">MKRFKFVVPIMVVVAVLSLWYLGKEYSEIPLTTRILITAGGSVVSGIISYFMLKNDVHKVDPKPAENFNKKR</sequence>
<protein>
    <submittedName>
        <fullName evidence="2">Uncharacterized protein</fullName>
    </submittedName>
</protein>
<keyword evidence="1" id="KW-0812">Transmembrane</keyword>
<feature type="transmembrane region" description="Helical" evidence="1">
    <location>
        <begin position="6"/>
        <end position="23"/>
    </location>
</feature>
<evidence type="ECO:0000313" key="2">
    <source>
        <dbReference type="EMBL" id="MCZ8537342.1"/>
    </source>
</evidence>
<dbReference type="AlphaFoldDB" id="A0A9X3LGM4"/>
<evidence type="ECO:0000313" key="3">
    <source>
        <dbReference type="Proteomes" id="UP001152173"/>
    </source>
</evidence>
<reference evidence="2" key="1">
    <citation type="submission" date="2022-05" db="EMBL/GenBank/DDBJ databases">
        <authorList>
            <person name="Colautti A."/>
            <person name="Iacumin L."/>
        </authorList>
    </citation>
    <scope>NUCLEOTIDE SEQUENCE</scope>
    <source>
        <strain evidence="2">SK 55</strain>
    </source>
</reference>
<dbReference type="EMBL" id="JAMKBJ010000006">
    <property type="protein sequence ID" value="MCZ8537342.1"/>
    <property type="molecule type" value="Genomic_DNA"/>
</dbReference>
<dbReference type="Proteomes" id="UP001152173">
    <property type="component" value="Unassembled WGS sequence"/>
</dbReference>
<keyword evidence="1" id="KW-1133">Transmembrane helix</keyword>
<accession>A0A9X3LGM4</accession>